<protein>
    <submittedName>
        <fullName evidence="7">Integral membrane protein TerC</fullName>
    </submittedName>
</protein>
<feature type="transmembrane region" description="Helical" evidence="6">
    <location>
        <begin position="12"/>
        <end position="32"/>
    </location>
</feature>
<dbReference type="Pfam" id="PF03741">
    <property type="entry name" value="TerC"/>
    <property type="match status" value="1"/>
</dbReference>
<dbReference type="STRING" id="1514904.SU32_09915"/>
<keyword evidence="5 6" id="KW-0472">Membrane</keyword>
<name>A0A0N0E7I4_9HYPH</name>
<dbReference type="PANTHER" id="PTHR30238">
    <property type="entry name" value="MEMBRANE BOUND PREDICTED REDOX MODULATOR"/>
    <property type="match status" value="1"/>
</dbReference>
<dbReference type="AlphaFoldDB" id="A0A0N0E7I4"/>
<sequence>MELFAGLFTIDNLITFLILTALETVLGFDNLLYISLEAKKVGAQHEARVRRLGIILAIVFRIVLLFVVLQLIKIFQEPFYTFNWIGIAEGEVSGHAIIVLAGGVFLMYTAIKEITHMLALDDMDHDMGKRAMTSVTRALFWIVAMNVVFSFDTVLSAVALTDNFIVMVTAIIISGVLMVVMAETVANFLNRNRMYEVVGLFVLLLVGILLTTEGGHLAHLKFFGYSVEAMSKTTFYFVLVTMVLVEIVQGRYQRKLMAEKQMMQRKTGTTNLDA</sequence>
<reference evidence="7 8" key="1">
    <citation type="submission" date="2015-01" db="EMBL/GenBank/DDBJ databases">
        <title>Ahrensia donghaiensis sp. nov., a novel dimethylsulphoniopropionate-cleavage bacterium isolated from seawater and emended descriptions of the genus Ahrensia and Ahrensia kielensis.</title>
        <authorList>
            <person name="Liu J."/>
        </authorList>
    </citation>
    <scope>NUCLEOTIDE SEQUENCE [LARGE SCALE GENOMIC DNA]</scope>
    <source>
        <strain evidence="7 8">LZD062</strain>
    </source>
</reference>
<feature type="transmembrane region" description="Helical" evidence="6">
    <location>
        <begin position="92"/>
        <end position="111"/>
    </location>
</feature>
<dbReference type="PATRIC" id="fig|1514904.3.peg.814"/>
<organism evidence="7 8">
    <name type="scientific">Ahrensia marina</name>
    <dbReference type="NCBI Taxonomy" id="1514904"/>
    <lineage>
        <taxon>Bacteria</taxon>
        <taxon>Pseudomonadati</taxon>
        <taxon>Pseudomonadota</taxon>
        <taxon>Alphaproteobacteria</taxon>
        <taxon>Hyphomicrobiales</taxon>
        <taxon>Ahrensiaceae</taxon>
        <taxon>Ahrensia</taxon>
    </lineage>
</organism>
<dbReference type="InterPro" id="IPR005496">
    <property type="entry name" value="Integral_membrane_TerC"/>
</dbReference>
<feature type="transmembrane region" description="Helical" evidence="6">
    <location>
        <begin position="164"/>
        <end position="182"/>
    </location>
</feature>
<evidence type="ECO:0000256" key="4">
    <source>
        <dbReference type="ARBA" id="ARBA00022989"/>
    </source>
</evidence>
<evidence type="ECO:0000256" key="1">
    <source>
        <dbReference type="ARBA" id="ARBA00004141"/>
    </source>
</evidence>
<keyword evidence="4 6" id="KW-1133">Transmembrane helix</keyword>
<feature type="transmembrane region" description="Helical" evidence="6">
    <location>
        <begin position="52"/>
        <end position="72"/>
    </location>
</feature>
<dbReference type="OrthoDB" id="9805314at2"/>
<comment type="similarity">
    <text evidence="2">Belongs to the TerC family.</text>
</comment>
<evidence type="ECO:0000256" key="5">
    <source>
        <dbReference type="ARBA" id="ARBA00023136"/>
    </source>
</evidence>
<dbReference type="GO" id="GO:0016020">
    <property type="term" value="C:membrane"/>
    <property type="evidence" value="ECO:0007669"/>
    <property type="project" value="UniProtKB-SubCell"/>
</dbReference>
<keyword evidence="3 6" id="KW-0812">Transmembrane</keyword>
<gene>
    <name evidence="7" type="ORF">SU32_09915</name>
</gene>
<evidence type="ECO:0000313" key="8">
    <source>
        <dbReference type="Proteomes" id="UP000038011"/>
    </source>
</evidence>
<comment type="caution">
    <text evidence="7">The sequence shown here is derived from an EMBL/GenBank/DDBJ whole genome shotgun (WGS) entry which is preliminary data.</text>
</comment>
<keyword evidence="8" id="KW-1185">Reference proteome</keyword>
<evidence type="ECO:0000256" key="2">
    <source>
        <dbReference type="ARBA" id="ARBA00007511"/>
    </source>
</evidence>
<evidence type="ECO:0000313" key="7">
    <source>
        <dbReference type="EMBL" id="KPB01192.1"/>
    </source>
</evidence>
<feature type="transmembrane region" description="Helical" evidence="6">
    <location>
        <begin position="138"/>
        <end position="158"/>
    </location>
</feature>
<dbReference type="EMBL" id="JXMU01000013">
    <property type="protein sequence ID" value="KPB01192.1"/>
    <property type="molecule type" value="Genomic_DNA"/>
</dbReference>
<feature type="transmembrane region" description="Helical" evidence="6">
    <location>
        <begin position="234"/>
        <end position="252"/>
    </location>
</feature>
<dbReference type="Proteomes" id="UP000038011">
    <property type="component" value="Unassembled WGS sequence"/>
</dbReference>
<evidence type="ECO:0000256" key="3">
    <source>
        <dbReference type="ARBA" id="ARBA00022692"/>
    </source>
</evidence>
<dbReference type="RefSeq" id="WP_053999197.1">
    <property type="nucleotide sequence ID" value="NZ_JXMU01000013.1"/>
</dbReference>
<comment type="subcellular location">
    <subcellularLocation>
        <location evidence="1">Membrane</location>
        <topology evidence="1">Multi-pass membrane protein</topology>
    </subcellularLocation>
</comment>
<proteinExistence type="inferred from homology"/>
<dbReference type="PANTHER" id="PTHR30238:SF4">
    <property type="entry name" value="SLL1022 PROTEIN"/>
    <property type="match status" value="1"/>
</dbReference>
<accession>A0A0N0E7I4</accession>
<evidence type="ECO:0000256" key="6">
    <source>
        <dbReference type="SAM" id="Phobius"/>
    </source>
</evidence>
<feature type="transmembrane region" description="Helical" evidence="6">
    <location>
        <begin position="194"/>
        <end position="214"/>
    </location>
</feature>